<proteinExistence type="predicted"/>
<evidence type="ECO:0000313" key="1">
    <source>
        <dbReference type="EMBL" id="KYC42072.1"/>
    </source>
</evidence>
<keyword evidence="2" id="KW-1185">Reference proteome</keyword>
<protein>
    <submittedName>
        <fullName evidence="1">Uncharacterized protein</fullName>
    </submittedName>
</protein>
<dbReference type="PIRSF" id="PIRSF029202">
    <property type="entry name" value="UCP029202"/>
    <property type="match status" value="1"/>
</dbReference>
<dbReference type="AlphaFoldDB" id="A0A139XBS7"/>
<comment type="caution">
    <text evidence="1">The sequence shown here is derived from an EMBL/GenBank/DDBJ whole genome shotgun (WGS) entry which is preliminary data.</text>
</comment>
<evidence type="ECO:0000313" key="2">
    <source>
        <dbReference type="Proteomes" id="UP000076925"/>
    </source>
</evidence>
<dbReference type="EMBL" id="ANNX02000020">
    <property type="protein sequence ID" value="KYC42072.1"/>
    <property type="molecule type" value="Genomic_DNA"/>
</dbReference>
<dbReference type="InterPro" id="IPR020049">
    <property type="entry name" value="Major_capsid-like"/>
</dbReference>
<accession>A0A139XBS7</accession>
<reference evidence="1 2" key="1">
    <citation type="journal article" date="2013" name="Genome Biol. Evol.">
        <title>Genomes of Stigonematalean cyanobacteria (subsection V) and the evolution of oxygenic photosynthesis from prokaryotes to plastids.</title>
        <authorList>
            <person name="Dagan T."/>
            <person name="Roettger M."/>
            <person name="Stucken K."/>
            <person name="Landan G."/>
            <person name="Koch R."/>
            <person name="Major P."/>
            <person name="Gould S.B."/>
            <person name="Goremykin V.V."/>
            <person name="Rippka R."/>
            <person name="Tandeau de Marsac N."/>
            <person name="Gugger M."/>
            <person name="Lockhart P.J."/>
            <person name="Allen J.F."/>
            <person name="Brune I."/>
            <person name="Maus I."/>
            <person name="Puhler A."/>
            <person name="Martin W.F."/>
        </authorList>
    </citation>
    <scope>NUCLEOTIDE SEQUENCE [LARGE SCALE GENOMIC DNA]</scope>
    <source>
        <strain evidence="1 2">PCC 7110</strain>
    </source>
</reference>
<name>A0A139XBS7_9CYAN</name>
<dbReference type="Pfam" id="PF09950">
    <property type="entry name" value="Major_capside"/>
    <property type="match status" value="1"/>
</dbReference>
<dbReference type="Proteomes" id="UP000076925">
    <property type="component" value="Unassembled WGS sequence"/>
</dbReference>
<organism evidence="1 2">
    <name type="scientific">Scytonema hofmannii PCC 7110</name>
    <dbReference type="NCBI Taxonomy" id="128403"/>
    <lineage>
        <taxon>Bacteria</taxon>
        <taxon>Bacillati</taxon>
        <taxon>Cyanobacteriota</taxon>
        <taxon>Cyanophyceae</taxon>
        <taxon>Nostocales</taxon>
        <taxon>Scytonemataceae</taxon>
        <taxon>Scytonema</taxon>
    </lineage>
</organism>
<sequence length="299" mass="33607">MVFKHLDADETAFFNNQLEFIMTQVYEKPIPKYKSREHFPVSDEGGPAAEMIGIDLYEEVGMAKIITSYSGDWPRVDVVASRHWAHVRGLGDSYGYNFQEVRSSAATGRNLSDRRAMAAKRFIMKSENEIAYLGDESSGLLGALTYPTTPRVVSDIKLTDPAVPAQAKLDRLNSWVRVPWYLAEFEITAVLFSKEDFGYLNSTTKSEDSDTFLMELFRKANPNINYVDWCSQCEGSGINGSNTMLAYVRDPDHIVLHIPQDFEQLPPNDKGKEVEIDCHERCGGVSMIQALSAVIVENL</sequence>
<gene>
    <name evidence="1" type="ORF">WA1_18900</name>
</gene>
<dbReference type="STRING" id="128403.WA1_18900"/>